<reference evidence="6 7" key="1">
    <citation type="submission" date="2018-01" db="EMBL/GenBank/DDBJ databases">
        <title>Genome sequence of a Cantenovulum-like bacteria.</title>
        <authorList>
            <person name="Tan W.R."/>
            <person name="Lau N.-S."/>
            <person name="Go F."/>
            <person name="Amirul A.-A.A."/>
        </authorList>
    </citation>
    <scope>NUCLEOTIDE SEQUENCE [LARGE SCALE GENOMIC DNA]</scope>
    <source>
        <strain evidence="6 7">CCB-QB4</strain>
    </source>
</reference>
<evidence type="ECO:0000256" key="2">
    <source>
        <dbReference type="ARBA" id="ARBA00012528"/>
    </source>
</evidence>
<dbReference type="GO" id="GO:0005886">
    <property type="term" value="C:plasma membrane"/>
    <property type="evidence" value="ECO:0007669"/>
    <property type="project" value="TreeGrafter"/>
</dbReference>
<gene>
    <name evidence="6" type="ORF">C2869_01730</name>
</gene>
<feature type="domain" description="GGDEF" evidence="5">
    <location>
        <begin position="400"/>
        <end position="531"/>
    </location>
</feature>
<sequence length="531" mass="59745">MSEQIELLKKKVLKSQKANKLLERSYKAQFETLTQLISRLSQVCKGIDIELDNKLAQLRALIAQGKDFENVESFIQELLGILSQHSKKVSQDMTSTKSSIVDATKNLQKVKGLPKDLKRELEELIEETTSDTDSILHFIPQIDRLVRLYNKSLELAKLDAIPTGGLLNAFANGNGVKEVETIDVVELQKTISNELLNILSNLAFSGDSSNRIEKIRDDLTKPITPKTLVDCCVEVIRIIVGNITEERQSAQNFLLTLNEALTSVHDAVSNSLSGAKKTTSNKKQLNDKLKHNLELISQDVSAATNLDSLKVKVTERIGDIAEALAQKESIEQEEQTLLLTNLSQMQSKLSELESEAETYKTKLSEQRFKSLQDALTKLPNRAAFDERLDIEFTRWQRYNHNLCLAVIDIDHFKSINDNFGHSAGDRTLQVIAMALRKFLRQTDFIARFGGEEFVVLFPESKLNDIIPKLESIREQIKRIPFKFKDKNLNATISIGATQFKKGDTPLGAFDRADEALYKAKRTGRDKVVTTG</sequence>
<dbReference type="Pfam" id="PF20975">
    <property type="entry name" value="DGCcoil"/>
    <property type="match status" value="1"/>
</dbReference>
<dbReference type="KEGG" id="cate:C2869_01730"/>
<dbReference type="Pfam" id="PF00990">
    <property type="entry name" value="GGDEF"/>
    <property type="match status" value="1"/>
</dbReference>
<dbReference type="InterPro" id="IPR000160">
    <property type="entry name" value="GGDEF_dom"/>
</dbReference>
<dbReference type="GO" id="GO:0052621">
    <property type="term" value="F:diguanylate cyclase activity"/>
    <property type="evidence" value="ECO:0007669"/>
    <property type="project" value="UniProtKB-EC"/>
</dbReference>
<evidence type="ECO:0000256" key="3">
    <source>
        <dbReference type="ARBA" id="ARBA00034247"/>
    </source>
</evidence>
<dbReference type="EC" id="2.7.7.65" evidence="2"/>
<dbReference type="NCBIfam" id="TIGR00254">
    <property type="entry name" value="GGDEF"/>
    <property type="match status" value="1"/>
</dbReference>
<organism evidence="6 7">
    <name type="scientific">Saccharobesus litoralis</name>
    <dbReference type="NCBI Taxonomy" id="2172099"/>
    <lineage>
        <taxon>Bacteria</taxon>
        <taxon>Pseudomonadati</taxon>
        <taxon>Pseudomonadota</taxon>
        <taxon>Gammaproteobacteria</taxon>
        <taxon>Alteromonadales</taxon>
        <taxon>Alteromonadaceae</taxon>
        <taxon>Saccharobesus</taxon>
    </lineage>
</organism>
<dbReference type="PANTHER" id="PTHR45138:SF9">
    <property type="entry name" value="DIGUANYLATE CYCLASE DGCM-RELATED"/>
    <property type="match status" value="1"/>
</dbReference>
<keyword evidence="7" id="KW-1185">Reference proteome</keyword>
<dbReference type="GO" id="GO:0043709">
    <property type="term" value="P:cell adhesion involved in single-species biofilm formation"/>
    <property type="evidence" value="ECO:0007669"/>
    <property type="project" value="TreeGrafter"/>
</dbReference>
<feature type="coiled-coil region" evidence="4">
    <location>
        <begin position="342"/>
        <end position="369"/>
    </location>
</feature>
<protein>
    <recommendedName>
        <fullName evidence="2">diguanylate cyclase</fullName>
        <ecNumber evidence="2">2.7.7.65</ecNumber>
    </recommendedName>
</protein>
<dbReference type="InterPro" id="IPR043128">
    <property type="entry name" value="Rev_trsase/Diguanyl_cyclase"/>
</dbReference>
<dbReference type="Gene3D" id="3.30.70.270">
    <property type="match status" value="1"/>
</dbReference>
<evidence type="ECO:0000256" key="1">
    <source>
        <dbReference type="ARBA" id="ARBA00001946"/>
    </source>
</evidence>
<proteinExistence type="predicted"/>
<dbReference type="AlphaFoldDB" id="A0A2S0VM36"/>
<dbReference type="InterPro" id="IPR050469">
    <property type="entry name" value="Diguanylate_Cyclase"/>
</dbReference>
<dbReference type="OrthoDB" id="9812260at2"/>
<dbReference type="SUPFAM" id="SSF55073">
    <property type="entry name" value="Nucleotide cyclase"/>
    <property type="match status" value="1"/>
</dbReference>
<evidence type="ECO:0000313" key="6">
    <source>
        <dbReference type="EMBL" id="AWB65242.1"/>
    </source>
</evidence>
<evidence type="ECO:0000259" key="5">
    <source>
        <dbReference type="PROSITE" id="PS50887"/>
    </source>
</evidence>
<evidence type="ECO:0000256" key="4">
    <source>
        <dbReference type="SAM" id="Coils"/>
    </source>
</evidence>
<dbReference type="PANTHER" id="PTHR45138">
    <property type="entry name" value="REGULATORY COMPONENTS OF SENSORY TRANSDUCTION SYSTEM"/>
    <property type="match status" value="1"/>
</dbReference>
<comment type="catalytic activity">
    <reaction evidence="3">
        <text>2 GTP = 3',3'-c-di-GMP + 2 diphosphate</text>
        <dbReference type="Rhea" id="RHEA:24898"/>
        <dbReference type="ChEBI" id="CHEBI:33019"/>
        <dbReference type="ChEBI" id="CHEBI:37565"/>
        <dbReference type="ChEBI" id="CHEBI:58805"/>
        <dbReference type="EC" id="2.7.7.65"/>
    </reaction>
</comment>
<dbReference type="InterPro" id="IPR048516">
    <property type="entry name" value="DGCcoil"/>
</dbReference>
<dbReference type="FunFam" id="3.30.70.270:FF:000001">
    <property type="entry name" value="Diguanylate cyclase domain protein"/>
    <property type="match status" value="1"/>
</dbReference>
<keyword evidence="4" id="KW-0175">Coiled coil</keyword>
<dbReference type="GO" id="GO:1902201">
    <property type="term" value="P:negative regulation of bacterial-type flagellum-dependent cell motility"/>
    <property type="evidence" value="ECO:0007669"/>
    <property type="project" value="TreeGrafter"/>
</dbReference>
<dbReference type="EMBL" id="CP026604">
    <property type="protein sequence ID" value="AWB65242.1"/>
    <property type="molecule type" value="Genomic_DNA"/>
</dbReference>
<comment type="cofactor">
    <cofactor evidence="1">
        <name>Mg(2+)</name>
        <dbReference type="ChEBI" id="CHEBI:18420"/>
    </cofactor>
</comment>
<dbReference type="SMART" id="SM00267">
    <property type="entry name" value="GGDEF"/>
    <property type="match status" value="1"/>
</dbReference>
<accession>A0A2S0VM36</accession>
<dbReference type="CDD" id="cd01949">
    <property type="entry name" value="GGDEF"/>
    <property type="match status" value="1"/>
</dbReference>
<name>A0A2S0VM36_9ALTE</name>
<dbReference type="PROSITE" id="PS50887">
    <property type="entry name" value="GGDEF"/>
    <property type="match status" value="1"/>
</dbReference>
<dbReference type="RefSeq" id="WP_108601319.1">
    <property type="nucleotide sequence ID" value="NZ_CP026604.1"/>
</dbReference>
<evidence type="ECO:0000313" key="7">
    <source>
        <dbReference type="Proteomes" id="UP000244441"/>
    </source>
</evidence>
<dbReference type="InterPro" id="IPR029787">
    <property type="entry name" value="Nucleotide_cyclase"/>
</dbReference>
<dbReference type="Proteomes" id="UP000244441">
    <property type="component" value="Chromosome"/>
</dbReference>